<dbReference type="Proteomes" id="UP000235786">
    <property type="component" value="Unassembled WGS sequence"/>
</dbReference>
<name>A0A2J6RHV5_HYAVF</name>
<organism evidence="1 2">
    <name type="scientific">Hyaloscypha variabilis (strain UAMH 11265 / GT02V1 / F)</name>
    <name type="common">Meliniomyces variabilis</name>
    <dbReference type="NCBI Taxonomy" id="1149755"/>
    <lineage>
        <taxon>Eukaryota</taxon>
        <taxon>Fungi</taxon>
        <taxon>Dikarya</taxon>
        <taxon>Ascomycota</taxon>
        <taxon>Pezizomycotina</taxon>
        <taxon>Leotiomycetes</taxon>
        <taxon>Helotiales</taxon>
        <taxon>Hyaloscyphaceae</taxon>
        <taxon>Hyaloscypha</taxon>
        <taxon>Hyaloscypha variabilis</taxon>
    </lineage>
</organism>
<dbReference type="AlphaFoldDB" id="A0A2J6RHV5"/>
<proteinExistence type="predicted"/>
<accession>A0A2J6RHV5</accession>
<gene>
    <name evidence="1" type="ORF">L207DRAFT_491715</name>
</gene>
<reference evidence="1 2" key="1">
    <citation type="submission" date="2016-04" db="EMBL/GenBank/DDBJ databases">
        <title>A degradative enzymes factory behind the ericoid mycorrhizal symbiosis.</title>
        <authorList>
            <consortium name="DOE Joint Genome Institute"/>
            <person name="Martino E."/>
            <person name="Morin E."/>
            <person name="Grelet G."/>
            <person name="Kuo A."/>
            <person name="Kohler A."/>
            <person name="Daghino S."/>
            <person name="Barry K."/>
            <person name="Choi C."/>
            <person name="Cichocki N."/>
            <person name="Clum A."/>
            <person name="Copeland A."/>
            <person name="Hainaut M."/>
            <person name="Haridas S."/>
            <person name="Labutti K."/>
            <person name="Lindquist E."/>
            <person name="Lipzen A."/>
            <person name="Khouja H.-R."/>
            <person name="Murat C."/>
            <person name="Ohm R."/>
            <person name="Olson A."/>
            <person name="Spatafora J."/>
            <person name="Veneault-Fourrey C."/>
            <person name="Henrissat B."/>
            <person name="Grigoriev I."/>
            <person name="Martin F."/>
            <person name="Perotto S."/>
        </authorList>
    </citation>
    <scope>NUCLEOTIDE SEQUENCE [LARGE SCALE GENOMIC DNA]</scope>
    <source>
        <strain evidence="1 2">F</strain>
    </source>
</reference>
<evidence type="ECO:0000313" key="2">
    <source>
        <dbReference type="Proteomes" id="UP000235786"/>
    </source>
</evidence>
<dbReference type="EMBL" id="KZ613948">
    <property type="protein sequence ID" value="PMD38086.1"/>
    <property type="molecule type" value="Genomic_DNA"/>
</dbReference>
<sequence>MFRFIRPRTLFSMSRLPLKMEARQQRGQISNVQRVHFTKRRFRVKTVATTVITVYVCWQIYSRVVLEPFDRALTEATKDIPEEDEEEIHKPMFIPFPGTTKELKPKAYRGSDPEWQEFIKFSKDQKLAQKVREDLANYVKQVALRHPVLAIRCGKQMNLRRYWLDVDFPQHAPPEFERSGIEIGDDYITWGKQPVDSLTVFRLRQALWPVALIKSFWSFTQVIVVDEAKRIAGMLGIRSSSPPPSLEQMMARHQQLMKGPQIPSKDGPPTLAQPNGDATKAITAATTPEKSTVTGKKENETEISAAAMAFHGHFFRAILAFKAKMAQTWRPAPNYPPRGSILVSGLVELDSPKAWLVFDVKAAWDPKTRSYDARSMHLKLRRMQLKKQGPVGGA</sequence>
<evidence type="ECO:0000313" key="1">
    <source>
        <dbReference type="EMBL" id="PMD38086.1"/>
    </source>
</evidence>
<dbReference type="OrthoDB" id="5316527at2759"/>
<keyword evidence="2" id="KW-1185">Reference proteome</keyword>
<dbReference type="STRING" id="1149755.A0A2J6RHV5"/>
<protein>
    <submittedName>
        <fullName evidence="1">Uncharacterized protein</fullName>
    </submittedName>
</protein>